<reference evidence="2 3" key="3">
    <citation type="submission" date="2019-11" db="EMBL/GenBank/DDBJ databases">
        <title>A de novo genome assembly of a pear dwarfing rootstock.</title>
        <authorList>
            <person name="Wang F."/>
            <person name="Wang J."/>
            <person name="Li S."/>
            <person name="Zhang Y."/>
            <person name="Fang M."/>
            <person name="Ma L."/>
            <person name="Zhao Y."/>
            <person name="Jiang S."/>
        </authorList>
    </citation>
    <scope>NUCLEOTIDE SEQUENCE [LARGE SCALE GENOMIC DNA]</scope>
    <source>
        <strain evidence="2">S2</strain>
        <tissue evidence="2">Leaf</tissue>
    </source>
</reference>
<evidence type="ECO:0000313" key="2">
    <source>
        <dbReference type="EMBL" id="KAB2615904.1"/>
    </source>
</evidence>
<name>A0A5N5GYR6_9ROSA</name>
<dbReference type="InterPro" id="IPR032799">
    <property type="entry name" value="TAXi_C"/>
</dbReference>
<dbReference type="InterPro" id="IPR021109">
    <property type="entry name" value="Peptidase_aspartic_dom_sf"/>
</dbReference>
<sequence>MKIPYKFLVLRADSSGRTIVDSGSTITFMEKPVFEAMAQGFESQMENYTRAKDVETKMGLRPCFDILKEEKLEFPNLVFQFKRGAKMELPLTNYFSLVSSSGLKWLMEDSIEEPKNVDNNDISVRLRVKIEELYMLWKQKVEKGMSLQYVVKCEHWRDLALCFEERVLIPRPETELIVDLVGGVVLGNKGLREGLWADFTKIPSTLWSILTE</sequence>
<feature type="domain" description="Peptidase A1" evidence="1">
    <location>
        <begin position="1"/>
        <end position="148"/>
    </location>
</feature>
<protein>
    <submittedName>
        <fullName evidence="2">Aspartic proteinase nepenthesin-1</fullName>
    </submittedName>
</protein>
<gene>
    <name evidence="2" type="ORF">D8674_022492</name>
</gene>
<dbReference type="Gene3D" id="2.40.70.10">
    <property type="entry name" value="Acid Proteases"/>
    <property type="match status" value="1"/>
</dbReference>
<dbReference type="Proteomes" id="UP000327157">
    <property type="component" value="Chromosome 3"/>
</dbReference>
<dbReference type="InterPro" id="IPR033121">
    <property type="entry name" value="PEPTIDASE_A1"/>
</dbReference>
<proteinExistence type="predicted"/>
<keyword evidence="3" id="KW-1185">Reference proteome</keyword>
<dbReference type="SUPFAM" id="SSF50630">
    <property type="entry name" value="Acid proteases"/>
    <property type="match status" value="1"/>
</dbReference>
<dbReference type="Pfam" id="PF14541">
    <property type="entry name" value="TAXi_C"/>
    <property type="match status" value="1"/>
</dbReference>
<dbReference type="AlphaFoldDB" id="A0A5N5GYR6"/>
<reference evidence="2 3" key="1">
    <citation type="submission" date="2019-09" db="EMBL/GenBank/DDBJ databases">
        <authorList>
            <person name="Ou C."/>
        </authorList>
    </citation>
    <scope>NUCLEOTIDE SEQUENCE [LARGE SCALE GENOMIC DNA]</scope>
    <source>
        <strain evidence="2">S2</strain>
        <tissue evidence="2">Leaf</tissue>
    </source>
</reference>
<dbReference type="EMBL" id="SMOL01000402">
    <property type="protein sequence ID" value="KAB2615904.1"/>
    <property type="molecule type" value="Genomic_DNA"/>
</dbReference>
<accession>A0A5N5GYR6</accession>
<dbReference type="InterPro" id="IPR052663">
    <property type="entry name" value="RF_glutamine_MTase_cyano"/>
</dbReference>
<comment type="caution">
    <text evidence="2">The sequence shown here is derived from an EMBL/GenBank/DDBJ whole genome shotgun (WGS) entry which is preliminary data.</text>
</comment>
<dbReference type="PANTHER" id="PTHR47441:SF3">
    <property type="entry name" value="RELEASE FACTOR GLUTAMINE METHYLTRANSFERASE"/>
    <property type="match status" value="1"/>
</dbReference>
<dbReference type="OrthoDB" id="2747330at2759"/>
<evidence type="ECO:0000313" key="3">
    <source>
        <dbReference type="Proteomes" id="UP000327157"/>
    </source>
</evidence>
<dbReference type="PROSITE" id="PS51767">
    <property type="entry name" value="PEPTIDASE_A1"/>
    <property type="match status" value="1"/>
</dbReference>
<reference evidence="3" key="2">
    <citation type="submission" date="2019-10" db="EMBL/GenBank/DDBJ databases">
        <title>A de novo genome assembly of a pear dwarfing rootstock.</title>
        <authorList>
            <person name="Wang F."/>
            <person name="Wang J."/>
            <person name="Li S."/>
            <person name="Zhang Y."/>
            <person name="Fang M."/>
            <person name="Ma L."/>
            <person name="Zhao Y."/>
            <person name="Jiang S."/>
        </authorList>
    </citation>
    <scope>NUCLEOTIDE SEQUENCE [LARGE SCALE GENOMIC DNA]</scope>
</reference>
<organism evidence="2 3">
    <name type="scientific">Pyrus ussuriensis x Pyrus communis</name>
    <dbReference type="NCBI Taxonomy" id="2448454"/>
    <lineage>
        <taxon>Eukaryota</taxon>
        <taxon>Viridiplantae</taxon>
        <taxon>Streptophyta</taxon>
        <taxon>Embryophyta</taxon>
        <taxon>Tracheophyta</taxon>
        <taxon>Spermatophyta</taxon>
        <taxon>Magnoliopsida</taxon>
        <taxon>eudicotyledons</taxon>
        <taxon>Gunneridae</taxon>
        <taxon>Pentapetalae</taxon>
        <taxon>rosids</taxon>
        <taxon>fabids</taxon>
        <taxon>Rosales</taxon>
        <taxon>Rosaceae</taxon>
        <taxon>Amygdaloideae</taxon>
        <taxon>Maleae</taxon>
        <taxon>Pyrus</taxon>
    </lineage>
</organism>
<dbReference type="PANTHER" id="PTHR47441">
    <property type="match status" value="1"/>
</dbReference>
<evidence type="ECO:0000259" key="1">
    <source>
        <dbReference type="PROSITE" id="PS51767"/>
    </source>
</evidence>